<evidence type="ECO:0000313" key="1">
    <source>
        <dbReference type="EMBL" id="GAA1915578.1"/>
    </source>
</evidence>
<gene>
    <name evidence="1" type="ORF">GCM10009737_16250</name>
</gene>
<dbReference type="InterPro" id="IPR027266">
    <property type="entry name" value="TrmE/GcvT-like"/>
</dbReference>
<accession>A0ABN2P920</accession>
<sequence length="163" mass="17148">MTAESVLGTRRTPLTGTVFGLDAPALRMSETPYRSLVEVRGGRPATPVDGHVWGLGPRWWLVDGPPPEVPALEVPLAAELGGVDVSGQRTALVLSGEHALTVMAHGCPVDLEVVAVGGAVQGLLAGCQVVVGRVGEQEWRCYVRASFARHLAAWLTDAASEYA</sequence>
<dbReference type="EMBL" id="BAAAMY010000004">
    <property type="protein sequence ID" value="GAA1915578.1"/>
    <property type="molecule type" value="Genomic_DNA"/>
</dbReference>
<comment type="caution">
    <text evidence="1">The sequence shown here is derived from an EMBL/GenBank/DDBJ whole genome shotgun (WGS) entry which is preliminary data.</text>
</comment>
<dbReference type="SUPFAM" id="SSF103025">
    <property type="entry name" value="Folate-binding domain"/>
    <property type="match status" value="1"/>
</dbReference>
<evidence type="ECO:0000313" key="2">
    <source>
        <dbReference type="Proteomes" id="UP001501612"/>
    </source>
</evidence>
<protein>
    <recommendedName>
        <fullName evidence="3">Sarcosine oxidase subunit gamma</fullName>
    </recommendedName>
</protein>
<proteinExistence type="predicted"/>
<dbReference type="RefSeq" id="WP_344005967.1">
    <property type="nucleotide sequence ID" value="NZ_BAAAMY010000004.1"/>
</dbReference>
<dbReference type="Proteomes" id="UP001501612">
    <property type="component" value="Unassembled WGS sequence"/>
</dbReference>
<evidence type="ECO:0008006" key="3">
    <source>
        <dbReference type="Google" id="ProtNLM"/>
    </source>
</evidence>
<name>A0ABN2P920_9ACTN</name>
<organism evidence="1 2">
    <name type="scientific">Nocardioides lentus</name>
    <dbReference type="NCBI Taxonomy" id="338077"/>
    <lineage>
        <taxon>Bacteria</taxon>
        <taxon>Bacillati</taxon>
        <taxon>Actinomycetota</taxon>
        <taxon>Actinomycetes</taxon>
        <taxon>Propionibacteriales</taxon>
        <taxon>Nocardioidaceae</taxon>
        <taxon>Nocardioides</taxon>
    </lineage>
</organism>
<dbReference type="InterPro" id="IPR007375">
    <property type="entry name" value="SoxG"/>
</dbReference>
<keyword evidence="2" id="KW-1185">Reference proteome</keyword>
<dbReference type="Gene3D" id="3.30.1360.120">
    <property type="entry name" value="Probable tRNA modification gtpase trme, domain 1"/>
    <property type="match status" value="1"/>
</dbReference>
<reference evidence="1 2" key="1">
    <citation type="journal article" date="2019" name="Int. J. Syst. Evol. Microbiol.">
        <title>The Global Catalogue of Microorganisms (GCM) 10K type strain sequencing project: providing services to taxonomists for standard genome sequencing and annotation.</title>
        <authorList>
            <consortium name="The Broad Institute Genomics Platform"/>
            <consortium name="The Broad Institute Genome Sequencing Center for Infectious Disease"/>
            <person name="Wu L."/>
            <person name="Ma J."/>
        </authorList>
    </citation>
    <scope>NUCLEOTIDE SEQUENCE [LARGE SCALE GENOMIC DNA]</scope>
    <source>
        <strain evidence="1 2">JCM 14046</strain>
    </source>
</reference>
<dbReference type="Pfam" id="PF04268">
    <property type="entry name" value="SoxG"/>
    <property type="match status" value="1"/>
</dbReference>